<gene>
    <name evidence="7" type="primary">HEBP1</name>
    <name evidence="7" type="ORF">TNCT_524121</name>
</gene>
<dbReference type="GO" id="GO:0005737">
    <property type="term" value="C:cytoplasm"/>
    <property type="evidence" value="ECO:0007669"/>
    <property type="project" value="UniProtKB-SubCell"/>
</dbReference>
<comment type="subcellular location">
    <subcellularLocation>
        <location evidence="1">Cytoplasm</location>
    </subcellularLocation>
</comment>
<dbReference type="PANTHER" id="PTHR11220">
    <property type="entry name" value="HEME-BINDING PROTEIN-RELATED"/>
    <property type="match status" value="1"/>
</dbReference>
<evidence type="ECO:0000256" key="5">
    <source>
        <dbReference type="ARBA" id="ARBA00037673"/>
    </source>
</evidence>
<dbReference type="Pfam" id="PF04832">
    <property type="entry name" value="SOUL"/>
    <property type="match status" value="1"/>
</dbReference>
<evidence type="ECO:0000256" key="2">
    <source>
        <dbReference type="ARBA" id="ARBA00009817"/>
    </source>
</evidence>
<name>A0A8X6K7U8_TRICU</name>
<keyword evidence="4" id="KW-0963">Cytoplasm</keyword>
<evidence type="ECO:0000256" key="4">
    <source>
        <dbReference type="ARBA" id="ARBA00022490"/>
    </source>
</evidence>
<evidence type="ECO:0000313" key="8">
    <source>
        <dbReference type="Proteomes" id="UP000887116"/>
    </source>
</evidence>
<keyword evidence="8" id="KW-1185">Reference proteome</keyword>
<reference evidence="7" key="1">
    <citation type="submission" date="2020-07" db="EMBL/GenBank/DDBJ databases">
        <title>Multicomponent nature underlies the extraordinary mechanical properties of spider dragline silk.</title>
        <authorList>
            <person name="Kono N."/>
            <person name="Nakamura H."/>
            <person name="Mori M."/>
            <person name="Yoshida Y."/>
            <person name="Ohtoshi R."/>
            <person name="Malay A.D."/>
            <person name="Moran D.A.P."/>
            <person name="Tomita M."/>
            <person name="Numata K."/>
            <person name="Arakawa K."/>
        </authorList>
    </citation>
    <scope>NUCLEOTIDE SEQUENCE</scope>
</reference>
<evidence type="ECO:0000256" key="1">
    <source>
        <dbReference type="ARBA" id="ARBA00004496"/>
    </source>
</evidence>
<proteinExistence type="inferred from homology"/>
<dbReference type="Proteomes" id="UP000887116">
    <property type="component" value="Unassembled WGS sequence"/>
</dbReference>
<evidence type="ECO:0000256" key="6">
    <source>
        <dbReference type="ARBA" id="ARBA00040755"/>
    </source>
</evidence>
<dbReference type="Gene3D" id="3.20.80.10">
    <property type="entry name" value="Regulatory factor, effector binding domain"/>
    <property type="match status" value="1"/>
</dbReference>
<protein>
    <recommendedName>
        <fullName evidence="6">Heme-binding protein 1</fullName>
    </recommendedName>
</protein>
<evidence type="ECO:0000256" key="3">
    <source>
        <dbReference type="ARBA" id="ARBA00011245"/>
    </source>
</evidence>
<dbReference type="FunFam" id="3.20.80.10:FF:000003">
    <property type="entry name" value="Heme-binding protein 1"/>
    <property type="match status" value="1"/>
</dbReference>
<comment type="subunit">
    <text evidence="3">Monomer.</text>
</comment>
<accession>A0A8X6K7U8</accession>
<dbReference type="PANTHER" id="PTHR11220:SF1">
    <property type="entry name" value="HEME-BINDING PROTEIN 2"/>
    <property type="match status" value="1"/>
</dbReference>
<dbReference type="InterPro" id="IPR011256">
    <property type="entry name" value="Reg_factor_effector_dom_sf"/>
</dbReference>
<dbReference type="InterPro" id="IPR006917">
    <property type="entry name" value="SOUL_heme-bd"/>
</dbReference>
<dbReference type="OrthoDB" id="6424451at2759"/>
<comment type="function">
    <text evidence="5">May bind free porphyrinogens that may be present in the cell and thus facilitate removal of these potentially toxic compound. Binds with a high affinity to one molecule of heme or porphyrins. It binds metalloporphyrins, free porphyrins and N-methylprotoporphyrin with similar affinities.</text>
</comment>
<sequence length="210" mass="24027">MWGKCPDSISVVKIKMAFIKFVKGAIVGNEQPKFDVITKTDDYELRSYPECQWVTLSIHDKTPDEFSREDFRRLLDYINGKNEGGISIDMTVPVVYHVSPVEEKAKDYSVSFFLPAKLENPPNPLDSDLALSETGAREIYVRTFGGIAKDVDWKREFEALKSKIDNPDDVDLSEYHRAGYDPPFKPFNRRNEVWIVKKTSSVVDPQTPTD</sequence>
<dbReference type="AlphaFoldDB" id="A0A8X6K7U8"/>
<comment type="caution">
    <text evidence="7">The sequence shown here is derived from an EMBL/GenBank/DDBJ whole genome shotgun (WGS) entry which is preliminary data.</text>
</comment>
<dbReference type="EMBL" id="BMAO01020193">
    <property type="protein sequence ID" value="GFQ65571.1"/>
    <property type="molecule type" value="Genomic_DNA"/>
</dbReference>
<evidence type="ECO:0000313" key="7">
    <source>
        <dbReference type="EMBL" id="GFQ65571.1"/>
    </source>
</evidence>
<comment type="similarity">
    <text evidence="2">Belongs to the HEBP family.</text>
</comment>
<dbReference type="SUPFAM" id="SSF55136">
    <property type="entry name" value="Probable bacterial effector-binding domain"/>
    <property type="match status" value="1"/>
</dbReference>
<organism evidence="7 8">
    <name type="scientific">Trichonephila clavata</name>
    <name type="common">Joro spider</name>
    <name type="synonym">Nephila clavata</name>
    <dbReference type="NCBI Taxonomy" id="2740835"/>
    <lineage>
        <taxon>Eukaryota</taxon>
        <taxon>Metazoa</taxon>
        <taxon>Ecdysozoa</taxon>
        <taxon>Arthropoda</taxon>
        <taxon>Chelicerata</taxon>
        <taxon>Arachnida</taxon>
        <taxon>Araneae</taxon>
        <taxon>Araneomorphae</taxon>
        <taxon>Entelegynae</taxon>
        <taxon>Araneoidea</taxon>
        <taxon>Nephilidae</taxon>
        <taxon>Trichonephila</taxon>
    </lineage>
</organism>